<keyword evidence="6 15" id="KW-0347">Helicase</keyword>
<dbReference type="HAMAP" id="MF_01485">
    <property type="entry name" value="RecB"/>
    <property type="match status" value="1"/>
</dbReference>
<evidence type="ECO:0000256" key="11">
    <source>
        <dbReference type="ARBA" id="ARBA00023204"/>
    </source>
</evidence>
<feature type="region of interest" description="DNA-binding and helicase activity, interacts with RecC" evidence="15">
    <location>
        <begin position="1"/>
        <end position="920"/>
    </location>
</feature>
<dbReference type="EC" id="5.6.2.4" evidence="15"/>
<evidence type="ECO:0000256" key="1">
    <source>
        <dbReference type="ARBA" id="ARBA00022722"/>
    </source>
</evidence>
<comment type="similarity">
    <text evidence="15">Belongs to the helicase family. UvrD subfamily.</text>
</comment>
<sequence length="1231" mass="136888">MNPVNLESLNFPLHGSRLIEASAGTGKTFTIALLYVRLVLGHGGVNAFKEPLNPPQILVVTFTDAATQELRDRIRLRLSEAAQCFAEPLGNHDSLLAQLRADYPAEHWPNCARRLQLAGEWMDEAAVSTIHGWCYRMLREHAFDSGSLFTQTLETDQSELLAEVVRDYWRRHFYGLSQEQAEVIADYFSGPQELGQLLSSLLARRTANFMHGGAVLPAPGTLAALLKVPADWKVSLSTLDQLARTAWRDGREQIEQLLHGIRSKLHGNTYRGVKDDQVFTGWLEALANWSQGQAAPGNLSKFGQERFKLTGGAQAPAHLAFAAIDALVDHQASKQDIQAQLLLHALAEISERFDSEKLRRAEIGFDDLLNRLDAALQGPSGDRLAKTIREQYPVALIDEFQDTDPVQYRIFESIYRIADNSPDSGLFMIGDPKQAIYAFRGADIYTYLSAREATSGRHYTLGKNFRSTEAMVTAANRCFEFAEKHPRAAFRFAREGFANPVPFSAVLAKGREARLEIGGEAAAAMTLWSLPDTDGMITTGAYRRGMAEAAASAIQSWLVQGGAQQAGLRQADGSFAALRPADIAILVRNRTEAEAIRKSLSQRKLASVYLSDRDSVFDSPEAQDLLYLLRACAEPSVDRLLRTALATRSIGLSWQTLEQLNHDELYWEQQVLRFRDYRHLWQQQGVLPMLRKLMADFEIPARLLLQTDGERSLTNLLHLAEWLQRSATELDGENALIRHLAEQLQAASEEEILRLESDADLIKVITVHKSKGLEYPLVLLPFICNATELNGRSKSPPMFHGEDNGDLCIELGKSDAAKDAYEKANDERLGEEMRLLYVALTRARYATWLGIAAVGRSNGKATDLDKGGLGYLLAGGEKIVAGHLESLLSDLRGECEHIVCQPAPEASDDCYMPPLKPALSQALIPLHKPASNWWIASYSALSIADGNQLMGAEAGQRLEPATALEANLSEEGLAVDEAVATLPAGPGIHGFPRGAGPGTFLHGLFEWAGNEGFAKTQATPESIDSTVGRRCNLRSWESWIEPLAAWLKSYLSTPLRFDGTSVSLSGLSTYQVEMEFWFSSQSVNIQQLDKLVRQYTLNGEPRPVLNPGQLNGMFKGFIDLTFEHQGRYYVADYKSNWLGRTDDSYDAAAMAETMLGKRYDLQFCLYLLALHRQLKLRLRDYDYDRHMGGAVYLFVRGHHSASQGVHFERPPRQLIEQMDRLFMGQHTQVAV</sequence>
<gene>
    <name evidence="15 19" type="primary">recB</name>
    <name evidence="19" type="ORF">GHO30_02600</name>
</gene>
<comment type="function">
    <text evidence="15">A helicase/nuclease that prepares dsDNA breaks (DSB) for recombinational DNA repair. Binds to DSBs and unwinds DNA via a highly rapid and processive ATP-dependent bidirectional helicase activity. Unwinds dsDNA until it encounters a Chi (crossover hotspot instigator) sequence from the 3' direction. Cuts ssDNA a few nucleotides 3' to the Chi site. The properties and activities of the enzyme are changed at Chi. The Chi-altered holoenzyme produces a long 3'-ssDNA overhang and facilitates RecA-binding to the ssDNA for homologous DNA recombination and repair. Holoenzyme degrades any linearized DNA that is unable to undergo homologous recombination. In the holoenzyme this subunit contributes ATPase, 3'-5' helicase, exonuclease activity and loads RecA onto ssDNA.</text>
</comment>
<dbReference type="GO" id="GO:0043138">
    <property type="term" value="F:3'-5' DNA helicase activity"/>
    <property type="evidence" value="ECO:0007669"/>
    <property type="project" value="UniProtKB-UniRule"/>
</dbReference>
<comment type="domain">
    <text evidence="15">The N-terminal DNA-binding domain is a ssDNA-dependent ATPase and has ATP-dependent 3'-5' helicase function. This domain interacts with RecC.</text>
</comment>
<dbReference type="PROSITE" id="PS51217">
    <property type="entry name" value="UVRD_HELICASE_CTER"/>
    <property type="match status" value="1"/>
</dbReference>
<evidence type="ECO:0000256" key="7">
    <source>
        <dbReference type="ARBA" id="ARBA00022839"/>
    </source>
</evidence>
<keyword evidence="11 15" id="KW-0234">DNA repair</keyword>
<evidence type="ECO:0000256" key="5">
    <source>
        <dbReference type="ARBA" id="ARBA00022801"/>
    </source>
</evidence>
<evidence type="ECO:0000256" key="3">
    <source>
        <dbReference type="ARBA" id="ARBA00022741"/>
    </source>
</evidence>
<feature type="binding site" evidence="15">
    <location>
        <position position="1002"/>
    </location>
    <ligand>
        <name>Mg(2+)</name>
        <dbReference type="ChEBI" id="CHEBI:18420"/>
    </ligand>
</feature>
<feature type="active site" description="For nuclease activity" evidence="15">
    <location>
        <position position="1132"/>
    </location>
</feature>
<dbReference type="Gene3D" id="1.10.486.10">
    <property type="entry name" value="PCRA, domain 4"/>
    <property type="match status" value="1"/>
</dbReference>
<dbReference type="SUPFAM" id="SSF52540">
    <property type="entry name" value="P-loop containing nucleoside triphosphate hydrolases"/>
    <property type="match status" value="1"/>
</dbReference>
<keyword evidence="7 15" id="KW-0269">Exonuclease</keyword>
<feature type="binding site" evidence="15">
    <location>
        <position position="1119"/>
    </location>
    <ligand>
        <name>Mg(2+)</name>
        <dbReference type="ChEBI" id="CHEBI:18420"/>
    </ligand>
</feature>
<evidence type="ECO:0000256" key="9">
    <source>
        <dbReference type="ARBA" id="ARBA00022842"/>
    </source>
</evidence>
<evidence type="ECO:0000256" key="8">
    <source>
        <dbReference type="ARBA" id="ARBA00022840"/>
    </source>
</evidence>
<accession>A0A7X1Y6R8</accession>
<feature type="binding site" evidence="16">
    <location>
        <begin position="21"/>
        <end position="28"/>
    </location>
    <ligand>
        <name>ATP</name>
        <dbReference type="ChEBI" id="CHEBI:30616"/>
    </ligand>
</feature>
<dbReference type="GO" id="GO:0005524">
    <property type="term" value="F:ATP binding"/>
    <property type="evidence" value="ECO:0007669"/>
    <property type="project" value="UniProtKB-UniRule"/>
</dbReference>
<dbReference type="RefSeq" id="WP_153350785.1">
    <property type="nucleotide sequence ID" value="NZ_WIVX01000006.1"/>
</dbReference>
<dbReference type="GO" id="GO:0005829">
    <property type="term" value="C:cytosol"/>
    <property type="evidence" value="ECO:0007669"/>
    <property type="project" value="TreeGrafter"/>
</dbReference>
<dbReference type="InterPro" id="IPR038726">
    <property type="entry name" value="PDDEXK_AddAB-type"/>
</dbReference>
<evidence type="ECO:0000256" key="4">
    <source>
        <dbReference type="ARBA" id="ARBA00022763"/>
    </source>
</evidence>
<dbReference type="EC" id="3.1.11.5" evidence="15"/>
<evidence type="ECO:0000256" key="13">
    <source>
        <dbReference type="ARBA" id="ARBA00034617"/>
    </source>
</evidence>
<dbReference type="NCBIfam" id="TIGR00609">
    <property type="entry name" value="recB"/>
    <property type="match status" value="1"/>
</dbReference>
<dbReference type="Gene3D" id="3.40.50.300">
    <property type="entry name" value="P-loop containing nucleotide triphosphate hydrolases"/>
    <property type="match status" value="2"/>
</dbReference>
<keyword evidence="2 15" id="KW-0479">Metal-binding</keyword>
<dbReference type="AlphaFoldDB" id="A0A7X1Y6R8"/>
<feature type="region of interest" description="Nuclease activity, interacts with RecD and RecA" evidence="15">
    <location>
        <begin position="932"/>
        <end position="1231"/>
    </location>
</feature>
<comment type="cofactor">
    <cofactor evidence="15">
        <name>Mg(2+)</name>
        <dbReference type="ChEBI" id="CHEBI:18420"/>
    </cofactor>
    <text evidence="15">Binds 1 Mg(2+) ion per subunit.</text>
</comment>
<comment type="catalytic activity">
    <reaction evidence="13 15">
        <text>Couples ATP hydrolysis with the unwinding of duplex DNA by translocating in the 3'-5' direction.</text>
        <dbReference type="EC" id="5.6.2.4"/>
    </reaction>
</comment>
<evidence type="ECO:0000256" key="16">
    <source>
        <dbReference type="PROSITE-ProRule" id="PRU00560"/>
    </source>
</evidence>
<dbReference type="InterPro" id="IPR027417">
    <property type="entry name" value="P-loop_NTPase"/>
</dbReference>
<comment type="miscellaneous">
    <text evidence="15">In the RecBCD complex, RecB has a slow 3'-5' helicase, an exonuclease activity and loads RecA onto ssDNA, RecD has a fast 5'-3' helicase activity, while RecC stimulates the ATPase and processivity of the RecB helicase and contributes to recognition of the Chi site.</text>
</comment>
<evidence type="ECO:0000313" key="20">
    <source>
        <dbReference type="Proteomes" id="UP000470186"/>
    </source>
</evidence>
<feature type="domain" description="UvrD-like helicase ATP-binding" evidence="17">
    <location>
        <begin position="1"/>
        <end position="468"/>
    </location>
</feature>
<dbReference type="GO" id="GO:0008854">
    <property type="term" value="F:exodeoxyribonuclease V activity"/>
    <property type="evidence" value="ECO:0007669"/>
    <property type="project" value="UniProtKB-EC"/>
</dbReference>
<dbReference type="EMBL" id="WIVX01000006">
    <property type="protein sequence ID" value="MQU30298.1"/>
    <property type="molecule type" value="Genomic_DNA"/>
</dbReference>
<dbReference type="PANTHER" id="PTHR11070">
    <property type="entry name" value="UVRD / RECB / PCRA DNA HELICASE FAMILY MEMBER"/>
    <property type="match status" value="1"/>
</dbReference>
<evidence type="ECO:0000256" key="15">
    <source>
        <dbReference type="HAMAP-Rule" id="MF_01485"/>
    </source>
</evidence>
<dbReference type="PANTHER" id="PTHR11070:SF23">
    <property type="entry name" value="RECBCD ENZYME SUBUNIT RECB"/>
    <property type="match status" value="1"/>
</dbReference>
<protein>
    <recommendedName>
        <fullName evidence="15">RecBCD enzyme subunit RecB</fullName>
        <ecNumber evidence="15">3.1.11.5</ecNumber>
        <ecNumber evidence="15">5.6.2.4</ecNumber>
    </recommendedName>
    <alternativeName>
        <fullName evidence="15">DNA 3'-5' helicase subunit RecB</fullName>
    </alternativeName>
    <alternativeName>
        <fullName evidence="15">Exonuclease V subunit RecB</fullName>
        <shortName evidence="15">ExoV subunit RecB</shortName>
    </alternativeName>
    <alternativeName>
        <fullName evidence="15">Helicase/nuclease RecBCD subunit RecB</fullName>
    </alternativeName>
</protein>
<comment type="catalytic activity">
    <reaction evidence="14 15">
        <text>ATP + H2O = ADP + phosphate + H(+)</text>
        <dbReference type="Rhea" id="RHEA:13065"/>
        <dbReference type="ChEBI" id="CHEBI:15377"/>
        <dbReference type="ChEBI" id="CHEBI:15378"/>
        <dbReference type="ChEBI" id="CHEBI:30616"/>
        <dbReference type="ChEBI" id="CHEBI:43474"/>
        <dbReference type="ChEBI" id="CHEBI:456216"/>
        <dbReference type="EC" id="5.6.2.4"/>
    </reaction>
</comment>
<name>A0A7X1Y6R8_9PSED</name>
<keyword evidence="5 15" id="KW-0378">Hydrolase</keyword>
<dbReference type="InterPro" id="IPR004586">
    <property type="entry name" value="RecB"/>
</dbReference>
<evidence type="ECO:0000256" key="6">
    <source>
        <dbReference type="ARBA" id="ARBA00022806"/>
    </source>
</evidence>
<dbReference type="Pfam" id="PF13361">
    <property type="entry name" value="UvrD_C"/>
    <property type="match status" value="1"/>
</dbReference>
<dbReference type="GO" id="GO:0000287">
    <property type="term" value="F:magnesium ion binding"/>
    <property type="evidence" value="ECO:0007669"/>
    <property type="project" value="UniProtKB-UniRule"/>
</dbReference>
<dbReference type="InterPro" id="IPR014016">
    <property type="entry name" value="UvrD-like_ATP-bd"/>
</dbReference>
<organism evidence="19 20">
    <name type="scientific">Pseudomonas helleri</name>
    <dbReference type="NCBI Taxonomy" id="1608996"/>
    <lineage>
        <taxon>Bacteria</taxon>
        <taxon>Pseudomonadati</taxon>
        <taxon>Pseudomonadota</taxon>
        <taxon>Gammaproteobacteria</taxon>
        <taxon>Pseudomonadales</taxon>
        <taxon>Pseudomonadaceae</taxon>
        <taxon>Pseudomonas</taxon>
    </lineage>
</organism>
<evidence type="ECO:0000256" key="12">
    <source>
        <dbReference type="ARBA" id="ARBA00023235"/>
    </source>
</evidence>
<keyword evidence="9 15" id="KW-0460">Magnesium</keyword>
<comment type="domain">
    <text evidence="15">The C-terminal domain has nuclease activity and interacts with RecD. It interacts with RecA, facilitating its loading onto ssDNA.</text>
</comment>
<dbReference type="Gene3D" id="1.10.3170.10">
    <property type="entry name" value="Recbcd, chain B, domain 2"/>
    <property type="match status" value="1"/>
</dbReference>
<dbReference type="Pfam" id="PF12705">
    <property type="entry name" value="PDDEXK_1"/>
    <property type="match status" value="1"/>
</dbReference>
<dbReference type="CDD" id="cd22352">
    <property type="entry name" value="RecB_C-like"/>
    <property type="match status" value="1"/>
</dbReference>
<comment type="caution">
    <text evidence="19">The sequence shown here is derived from an EMBL/GenBank/DDBJ whole genome shotgun (WGS) entry which is preliminary data.</text>
</comment>
<keyword evidence="4 15" id="KW-0227">DNA damage</keyword>
<evidence type="ECO:0000259" key="18">
    <source>
        <dbReference type="PROSITE" id="PS51217"/>
    </source>
</evidence>
<feature type="binding site" evidence="15">
    <location>
        <position position="1132"/>
    </location>
    <ligand>
        <name>Mg(2+)</name>
        <dbReference type="ChEBI" id="CHEBI:18420"/>
    </ligand>
</feature>
<dbReference type="GO" id="GO:0000724">
    <property type="term" value="P:double-strand break repair via homologous recombination"/>
    <property type="evidence" value="ECO:0007669"/>
    <property type="project" value="UniProtKB-UniRule"/>
</dbReference>
<keyword evidence="10 15" id="KW-0238">DNA-binding</keyword>
<dbReference type="PROSITE" id="PS51198">
    <property type="entry name" value="UVRD_HELICASE_ATP_BIND"/>
    <property type="match status" value="1"/>
</dbReference>
<evidence type="ECO:0000313" key="19">
    <source>
        <dbReference type="EMBL" id="MQU30298.1"/>
    </source>
</evidence>
<dbReference type="InterPro" id="IPR011604">
    <property type="entry name" value="PDDEXK-like_dom_sf"/>
</dbReference>
<keyword evidence="8 15" id="KW-0067">ATP-binding</keyword>
<dbReference type="InterPro" id="IPR000212">
    <property type="entry name" value="DNA_helicase_UvrD/REP"/>
</dbReference>
<keyword evidence="12 15" id="KW-0413">Isomerase</keyword>
<dbReference type="InterPro" id="IPR014017">
    <property type="entry name" value="DNA_helicase_UvrD-like_C"/>
</dbReference>
<dbReference type="GO" id="GO:0009338">
    <property type="term" value="C:exodeoxyribonuclease V complex"/>
    <property type="evidence" value="ECO:0007669"/>
    <property type="project" value="TreeGrafter"/>
</dbReference>
<dbReference type="SUPFAM" id="SSF52980">
    <property type="entry name" value="Restriction endonuclease-like"/>
    <property type="match status" value="1"/>
</dbReference>
<dbReference type="Pfam" id="PF00580">
    <property type="entry name" value="UvrD-helicase"/>
    <property type="match status" value="1"/>
</dbReference>
<dbReference type="InterPro" id="IPR011335">
    <property type="entry name" value="Restrct_endonuc-II-like"/>
</dbReference>
<evidence type="ECO:0000256" key="10">
    <source>
        <dbReference type="ARBA" id="ARBA00023125"/>
    </source>
</evidence>
<feature type="domain" description="UvrD-like helicase C-terminal" evidence="18">
    <location>
        <begin position="469"/>
        <end position="772"/>
    </location>
</feature>
<keyword evidence="3 15" id="KW-0547">Nucleotide-binding</keyword>
<comment type="subunit">
    <text evidence="15">Heterotrimer of RecB, RecC and RecD. All subunits contribute to DNA-binding. Interacts with RecA.</text>
</comment>
<comment type="catalytic activity">
    <reaction evidence="15">
        <text>Exonucleolytic cleavage (in the presence of ATP) in either 5'- to 3'- or 3'- to 5'-direction to yield 5'-phosphooligonucleotides.</text>
        <dbReference type="EC" id="3.1.11.5"/>
    </reaction>
</comment>
<evidence type="ECO:0000256" key="14">
    <source>
        <dbReference type="ARBA" id="ARBA00048988"/>
    </source>
</evidence>
<keyword evidence="20" id="KW-1185">Reference proteome</keyword>
<dbReference type="Gene3D" id="3.90.320.10">
    <property type="match status" value="1"/>
</dbReference>
<evidence type="ECO:0000256" key="2">
    <source>
        <dbReference type="ARBA" id="ARBA00022723"/>
    </source>
</evidence>
<keyword evidence="1 15" id="KW-0540">Nuclease</keyword>
<dbReference type="Proteomes" id="UP000470186">
    <property type="component" value="Unassembled WGS sequence"/>
</dbReference>
<reference evidence="19 20" key="1">
    <citation type="submission" date="2019-10" db="EMBL/GenBank/DDBJ databases">
        <title>Evaluation of single-gene subtyping targets for Pseudomonas.</title>
        <authorList>
            <person name="Reichler S.J."/>
            <person name="Orsi R.H."/>
            <person name="Wiedmann M."/>
            <person name="Martin N.H."/>
            <person name="Murphy S.I."/>
        </authorList>
    </citation>
    <scope>NUCLEOTIDE SEQUENCE [LARGE SCALE GENOMIC DNA]</scope>
    <source>
        <strain evidence="19 20">FSL R10-2107</strain>
    </source>
</reference>
<dbReference type="GO" id="GO:0003677">
    <property type="term" value="F:DNA binding"/>
    <property type="evidence" value="ECO:0007669"/>
    <property type="project" value="UniProtKB-UniRule"/>
</dbReference>
<evidence type="ECO:0000259" key="17">
    <source>
        <dbReference type="PROSITE" id="PS51198"/>
    </source>
</evidence>
<proteinExistence type="inferred from homology"/>